<evidence type="ECO:0000256" key="1">
    <source>
        <dbReference type="SAM" id="MobiDB-lite"/>
    </source>
</evidence>
<dbReference type="Proteomes" id="UP000515811">
    <property type="component" value="Chromosome"/>
</dbReference>
<name>A0A7G9RPW2_9BURK</name>
<proteinExistence type="predicted"/>
<dbReference type="EMBL" id="CP060714">
    <property type="protein sequence ID" value="QNN57637.1"/>
    <property type="molecule type" value="Genomic_DNA"/>
</dbReference>
<dbReference type="RefSeq" id="WP_187597885.1">
    <property type="nucleotide sequence ID" value="NZ_CP060714.1"/>
</dbReference>
<gene>
    <name evidence="3" type="ORF">H9K76_01705</name>
</gene>
<feature type="chain" id="PRO_5028884104" description="Secreted protein" evidence="2">
    <location>
        <begin position="30"/>
        <end position="120"/>
    </location>
</feature>
<protein>
    <recommendedName>
        <fullName evidence="5">Secreted protein</fullName>
    </recommendedName>
</protein>
<evidence type="ECO:0000313" key="3">
    <source>
        <dbReference type="EMBL" id="QNN57637.1"/>
    </source>
</evidence>
<feature type="signal peptide" evidence="2">
    <location>
        <begin position="1"/>
        <end position="29"/>
    </location>
</feature>
<feature type="region of interest" description="Disordered" evidence="1">
    <location>
        <begin position="93"/>
        <end position="120"/>
    </location>
</feature>
<keyword evidence="4" id="KW-1185">Reference proteome</keyword>
<evidence type="ECO:0000256" key="2">
    <source>
        <dbReference type="SAM" id="SignalP"/>
    </source>
</evidence>
<accession>A0A7G9RPW2</accession>
<evidence type="ECO:0000313" key="4">
    <source>
        <dbReference type="Proteomes" id="UP000515811"/>
    </source>
</evidence>
<keyword evidence="2" id="KW-0732">Signal</keyword>
<dbReference type="KEGG" id="drg:H9K76_01705"/>
<dbReference type="AlphaFoldDB" id="A0A7G9RPW2"/>
<reference evidence="3 4" key="1">
    <citation type="submission" date="2020-08" db="EMBL/GenBank/DDBJ databases">
        <title>Genome sequence of Diaphorobacter ruginosibacter DSM 27467T.</title>
        <authorList>
            <person name="Hyun D.-W."/>
            <person name="Bae J.-W."/>
        </authorList>
    </citation>
    <scope>NUCLEOTIDE SEQUENCE [LARGE SCALE GENOMIC DNA]</scope>
    <source>
        <strain evidence="3 4">DSM 27467</strain>
    </source>
</reference>
<sequence>MMRFTSRVTSTLRTVPAILLLCAAGTTFAQGAGDKCPANGPVDRQACLREMAAAKQAARSGALTTADDATLQRNALARCGVFKTPDDRRACEERVRGTPAAGSVEGGGLLLRAETTVTPN</sequence>
<organism evidence="3 4">
    <name type="scientific">Diaphorobacter ruginosibacter</name>
    <dbReference type="NCBI Taxonomy" id="1715720"/>
    <lineage>
        <taxon>Bacteria</taxon>
        <taxon>Pseudomonadati</taxon>
        <taxon>Pseudomonadota</taxon>
        <taxon>Betaproteobacteria</taxon>
        <taxon>Burkholderiales</taxon>
        <taxon>Comamonadaceae</taxon>
        <taxon>Diaphorobacter</taxon>
    </lineage>
</organism>
<evidence type="ECO:0008006" key="5">
    <source>
        <dbReference type="Google" id="ProtNLM"/>
    </source>
</evidence>